<evidence type="ECO:0000256" key="1">
    <source>
        <dbReference type="ARBA" id="ARBA00022737"/>
    </source>
</evidence>
<evidence type="ECO:0008006" key="5">
    <source>
        <dbReference type="Google" id="ProtNLM"/>
    </source>
</evidence>
<dbReference type="PROSITE" id="PS00626">
    <property type="entry name" value="RCC1_2"/>
    <property type="match status" value="1"/>
</dbReference>
<keyword evidence="4" id="KW-1185">Reference proteome</keyword>
<protein>
    <recommendedName>
        <fullName evidence="5">RCC1/BLIP-II protein</fullName>
    </recommendedName>
</protein>
<dbReference type="SUPFAM" id="SSF50985">
    <property type="entry name" value="RCC1/BLIP-II"/>
    <property type="match status" value="1"/>
</dbReference>
<dbReference type="Gene3D" id="2.130.10.30">
    <property type="entry name" value="Regulator of chromosome condensation 1/beta-lactamase-inhibitor protein II"/>
    <property type="match status" value="2"/>
</dbReference>
<keyword evidence="1" id="KW-0677">Repeat</keyword>
<reference evidence="3" key="1">
    <citation type="submission" date="2022-11" db="EMBL/GenBank/DDBJ databases">
        <title>Chromosomal genome sequence assembly and mating type (MAT) locus characterization of the leprose asexual lichenized fungus Lepraria neglecta (Nyl.) Erichsen.</title>
        <authorList>
            <person name="Allen J.L."/>
            <person name="Pfeffer B."/>
        </authorList>
    </citation>
    <scope>NUCLEOTIDE SEQUENCE</scope>
    <source>
        <strain evidence="3">Allen 5258</strain>
    </source>
</reference>
<evidence type="ECO:0000256" key="2">
    <source>
        <dbReference type="PROSITE-ProRule" id="PRU00235"/>
    </source>
</evidence>
<evidence type="ECO:0000313" key="3">
    <source>
        <dbReference type="EMBL" id="KAK3171892.1"/>
    </source>
</evidence>
<name>A0AAD9Z8U5_9LECA</name>
<proteinExistence type="predicted"/>
<dbReference type="EMBL" id="JASNWA010000008">
    <property type="protein sequence ID" value="KAK3171892.1"/>
    <property type="molecule type" value="Genomic_DNA"/>
</dbReference>
<dbReference type="AlphaFoldDB" id="A0AAD9Z8U5"/>
<feature type="repeat" description="RCC1" evidence="2">
    <location>
        <begin position="126"/>
        <end position="189"/>
    </location>
</feature>
<dbReference type="PANTHER" id="PTHR22870:SF466">
    <property type="entry name" value="ANKYRIN REPEAT-CONTAINING PROTEIN"/>
    <property type="match status" value="1"/>
</dbReference>
<dbReference type="InterPro" id="IPR000408">
    <property type="entry name" value="Reg_chr_condens"/>
</dbReference>
<organism evidence="3 4">
    <name type="scientific">Lepraria neglecta</name>
    <dbReference type="NCBI Taxonomy" id="209136"/>
    <lineage>
        <taxon>Eukaryota</taxon>
        <taxon>Fungi</taxon>
        <taxon>Dikarya</taxon>
        <taxon>Ascomycota</taxon>
        <taxon>Pezizomycotina</taxon>
        <taxon>Lecanoromycetes</taxon>
        <taxon>OSLEUM clade</taxon>
        <taxon>Lecanoromycetidae</taxon>
        <taxon>Lecanorales</taxon>
        <taxon>Lecanorineae</taxon>
        <taxon>Stereocaulaceae</taxon>
        <taxon>Lepraria</taxon>
    </lineage>
</organism>
<gene>
    <name evidence="3" type="ORF">OEA41_003976</name>
</gene>
<dbReference type="InterPro" id="IPR009091">
    <property type="entry name" value="RCC1/BLIP-II"/>
</dbReference>
<dbReference type="PANTHER" id="PTHR22870">
    <property type="entry name" value="REGULATOR OF CHROMOSOME CONDENSATION"/>
    <property type="match status" value="1"/>
</dbReference>
<dbReference type="PROSITE" id="PS50012">
    <property type="entry name" value="RCC1_3"/>
    <property type="match status" value="3"/>
</dbReference>
<dbReference type="PRINTS" id="PR00633">
    <property type="entry name" value="RCCNDNSATION"/>
</dbReference>
<dbReference type="Pfam" id="PF00415">
    <property type="entry name" value="RCC1"/>
    <property type="match status" value="1"/>
</dbReference>
<accession>A0AAD9Z8U5</accession>
<dbReference type="Pfam" id="PF13540">
    <property type="entry name" value="RCC1_2"/>
    <property type="match status" value="2"/>
</dbReference>
<feature type="repeat" description="RCC1" evidence="2">
    <location>
        <begin position="282"/>
        <end position="319"/>
    </location>
</feature>
<feature type="repeat" description="RCC1" evidence="2">
    <location>
        <begin position="3"/>
        <end position="60"/>
    </location>
</feature>
<comment type="caution">
    <text evidence="3">The sequence shown here is derived from an EMBL/GenBank/DDBJ whole genome shotgun (WGS) entry which is preliminary data.</text>
</comment>
<sequence length="377" mass="40820">MPLHLWAFGSNGAGQLGIGHTKDVSTPQICIFPDGHGSELPGRPMKIVAGGNHTLLLLDEGIRNGDDLVGTLYYAGIQRDGSVQPRTPGVPQSKITFQKAHVSASGHQVRNCSAFWEGSVFVNMKNEIYTTGLGSKGELGLGENEAGKGISDSEGLRILQEFPPDRDLGMSKVVDVASGVDHTVVVLQSGWVWGWGNGRKGQLHAPWGFSWAPQKFIPGLPSHTAERAVCGREFTFLLQGDGRCETLGSDKYGVKSQTPVYVSYWKDVGASWGSIFVLKKDGKIESWGRNDHGQLAPPDSPDIEQFAVGSEHVVALTKEDTVICWGWSEHGNCGVDIDENGDVKGKWNEIPIDQHNKVLGVGAGYATSFFWTEDVDH</sequence>
<dbReference type="Proteomes" id="UP001276659">
    <property type="component" value="Unassembled WGS sequence"/>
</dbReference>
<dbReference type="InterPro" id="IPR051210">
    <property type="entry name" value="Ub_ligase/GEF_domain"/>
</dbReference>
<evidence type="ECO:0000313" key="4">
    <source>
        <dbReference type="Proteomes" id="UP001276659"/>
    </source>
</evidence>